<dbReference type="PANTHER" id="PTHR45856:SF24">
    <property type="entry name" value="FUNGAL LIPASE-LIKE DOMAIN-CONTAINING PROTEIN"/>
    <property type="match status" value="1"/>
</dbReference>
<organism evidence="2 3">
    <name type="scientific">Sphagnum jensenii</name>
    <dbReference type="NCBI Taxonomy" id="128206"/>
    <lineage>
        <taxon>Eukaryota</taxon>
        <taxon>Viridiplantae</taxon>
        <taxon>Streptophyta</taxon>
        <taxon>Embryophyta</taxon>
        <taxon>Bryophyta</taxon>
        <taxon>Sphagnophytina</taxon>
        <taxon>Sphagnopsida</taxon>
        <taxon>Sphagnales</taxon>
        <taxon>Sphagnaceae</taxon>
        <taxon>Sphagnum</taxon>
    </lineage>
</organism>
<dbReference type="Proteomes" id="UP001497444">
    <property type="component" value="Chromosome 16"/>
</dbReference>
<dbReference type="InterPro" id="IPR002921">
    <property type="entry name" value="Fungal_lipase-type"/>
</dbReference>
<reference evidence="2" key="1">
    <citation type="submission" date="2024-02" db="EMBL/GenBank/DDBJ databases">
        <authorList>
            <consortium name="ELIXIR-Norway"/>
            <consortium name="Elixir Norway"/>
        </authorList>
    </citation>
    <scope>NUCLEOTIDE SEQUENCE</scope>
</reference>
<sequence length="445" mass="50256">MSLDHDVLGGLKFMVAYANDAIFIAFRGTTTPQHLAKTLRMDNHDMKFHAGFFKRANVFMGPGHKNIMHELLRSGKRIIFCGHSLGGAVAHMVLLRILLEDNWIPDENTFLDSMISIAFGAPHVCDKEAARIVNENEKFKWRFINFVNQSDPIPRLLHNLQKIVEAIGEKINYHDDVVVAAIRATFDIGTSHLAGEIRDLLPRRVLPKSIFKTSDQTESDFSPVGYYVFLKRESTEHRDGRYDVHVLNYESTLMQEMLSHLQIKMEDTKHHEIGGYKSVLIDSCCIDTPQLPQTTVDQNQSDTELVVYTPAPEITSAKLKTIDADRRYISITGKNLLFLRAPVNTNGKEVWLTNTQEDNRLLILEDKRNTVTSQGTDVLVVIVKTAFGESNTLVIEDIWDEPATNSVCKLLPKILQAMILKAYPPLGIRPADVHLQALDEIIQCG</sequence>
<dbReference type="InterPro" id="IPR029058">
    <property type="entry name" value="AB_hydrolase_fold"/>
</dbReference>
<dbReference type="Pfam" id="PF01764">
    <property type="entry name" value="Lipase_3"/>
    <property type="match status" value="1"/>
</dbReference>
<evidence type="ECO:0000259" key="1">
    <source>
        <dbReference type="Pfam" id="PF01764"/>
    </source>
</evidence>
<dbReference type="EMBL" id="OZ020111">
    <property type="protein sequence ID" value="CAK9264522.1"/>
    <property type="molecule type" value="Genomic_DNA"/>
</dbReference>
<gene>
    <name evidence="2" type="ORF">CSSPJE1EN1_LOCUS10000</name>
</gene>
<evidence type="ECO:0000313" key="3">
    <source>
        <dbReference type="Proteomes" id="UP001497444"/>
    </source>
</evidence>
<dbReference type="SUPFAM" id="SSF53474">
    <property type="entry name" value="alpha/beta-Hydrolases"/>
    <property type="match status" value="2"/>
</dbReference>
<evidence type="ECO:0000313" key="2">
    <source>
        <dbReference type="EMBL" id="CAK9264522.1"/>
    </source>
</evidence>
<proteinExistence type="predicted"/>
<dbReference type="PANTHER" id="PTHR45856">
    <property type="entry name" value="ALPHA/BETA-HYDROLASES SUPERFAMILY PROTEIN"/>
    <property type="match status" value="1"/>
</dbReference>
<feature type="domain" description="Fungal lipase-type" evidence="1">
    <location>
        <begin position="24"/>
        <end position="156"/>
    </location>
</feature>
<protein>
    <recommendedName>
        <fullName evidence="1">Fungal lipase-type domain-containing protein</fullName>
    </recommendedName>
</protein>
<dbReference type="Gene3D" id="3.40.50.1820">
    <property type="entry name" value="alpha/beta hydrolase"/>
    <property type="match status" value="1"/>
</dbReference>
<keyword evidence="3" id="KW-1185">Reference proteome</keyword>
<name>A0ABP0WGF1_9BRYO</name>
<accession>A0ABP0WGF1</accession>
<dbReference type="InterPro" id="IPR051218">
    <property type="entry name" value="Sec_MonoDiacylglyc_Lipase"/>
</dbReference>